<dbReference type="EMBL" id="FLQU01000196">
    <property type="protein sequence ID" value="SBS82069.1"/>
    <property type="molecule type" value="Genomic_DNA"/>
</dbReference>
<dbReference type="AlphaFoldDB" id="A0A1A8X5P8"/>
<dbReference type="EMBL" id="FLQV01001367">
    <property type="protein sequence ID" value="SBS99530.1"/>
    <property type="molecule type" value="Genomic_DNA"/>
</dbReference>
<evidence type="ECO:0008006" key="5">
    <source>
        <dbReference type="Google" id="ProtNLM"/>
    </source>
</evidence>
<evidence type="ECO:0000313" key="4">
    <source>
        <dbReference type="Proteomes" id="UP000078560"/>
    </source>
</evidence>
<evidence type="ECO:0000313" key="2">
    <source>
        <dbReference type="EMBL" id="SBS99530.1"/>
    </source>
</evidence>
<dbReference type="Proteomes" id="UP000078546">
    <property type="component" value="Unassembled WGS sequence"/>
</dbReference>
<dbReference type="Proteomes" id="UP000078560">
    <property type="component" value="Unassembled WGS sequence"/>
</dbReference>
<accession>A0A1A8X5P8</accession>
<organism evidence="2 3">
    <name type="scientific">Plasmodium ovale curtisi</name>
    <dbReference type="NCBI Taxonomy" id="864141"/>
    <lineage>
        <taxon>Eukaryota</taxon>
        <taxon>Sar</taxon>
        <taxon>Alveolata</taxon>
        <taxon>Apicomplexa</taxon>
        <taxon>Aconoidasida</taxon>
        <taxon>Haemosporida</taxon>
        <taxon>Plasmodiidae</taxon>
        <taxon>Plasmodium</taxon>
        <taxon>Plasmodium (Plasmodium)</taxon>
    </lineage>
</organism>
<sequence length="86" mass="10361">MVSYESFCTEEKGLFDFYYKFTNVCADDSRNNEFCNLNNAQNSKDESIKKLYKELICNLKLVYDDNDPYLADLFPDKKKRCFYIRY</sequence>
<evidence type="ECO:0000313" key="1">
    <source>
        <dbReference type="EMBL" id="SBS82069.1"/>
    </source>
</evidence>
<protein>
    <recommendedName>
        <fullName evidence="5">PIR Superfamily Protein</fullName>
    </recommendedName>
</protein>
<reference evidence="3 4" key="2">
    <citation type="submission" date="2016-05" db="EMBL/GenBank/DDBJ databases">
        <authorList>
            <person name="Naeem Raeece"/>
        </authorList>
    </citation>
    <scope>NUCLEOTIDE SEQUENCE [LARGE SCALE GENOMIC DNA]</scope>
</reference>
<gene>
    <name evidence="2" type="ORF">POVCU1_053320</name>
    <name evidence="1" type="ORF">POVCU2_0013740</name>
</gene>
<reference evidence="2" key="1">
    <citation type="submission" date="2016-05" db="EMBL/GenBank/DDBJ databases">
        <authorList>
            <person name="Lavstsen T."/>
            <person name="Jespersen J.S."/>
        </authorList>
    </citation>
    <scope>NUCLEOTIDE SEQUENCE [LARGE SCALE GENOMIC DNA]</scope>
</reference>
<name>A0A1A8X5P8_PLAOA</name>
<proteinExistence type="predicted"/>
<evidence type="ECO:0000313" key="3">
    <source>
        <dbReference type="Proteomes" id="UP000078546"/>
    </source>
</evidence>